<evidence type="ECO:0000259" key="2">
    <source>
        <dbReference type="Pfam" id="PF20152"/>
    </source>
</evidence>
<dbReference type="EMBL" id="KV426596">
    <property type="protein sequence ID" value="KZV79542.1"/>
    <property type="molecule type" value="Genomic_DNA"/>
</dbReference>
<feature type="domain" description="DUF6534" evidence="2">
    <location>
        <begin position="171"/>
        <end position="256"/>
    </location>
</feature>
<keyword evidence="1" id="KW-1133">Transmembrane helix</keyword>
<feature type="transmembrane region" description="Helical" evidence="1">
    <location>
        <begin position="93"/>
        <end position="116"/>
    </location>
</feature>
<dbReference type="AlphaFoldDB" id="A0A165AYM5"/>
<reference evidence="3 5" key="1">
    <citation type="journal article" date="2016" name="Mol. Biol. Evol.">
        <title>Comparative Genomics of Early-Diverging Mushroom-Forming Fungi Provides Insights into the Origins of Lignocellulose Decay Capabilities.</title>
        <authorList>
            <person name="Nagy L.G."/>
            <person name="Riley R."/>
            <person name="Tritt A."/>
            <person name="Adam C."/>
            <person name="Daum C."/>
            <person name="Floudas D."/>
            <person name="Sun H."/>
            <person name="Yadav J.S."/>
            <person name="Pangilinan J."/>
            <person name="Larsson K.H."/>
            <person name="Matsuura K."/>
            <person name="Barry K."/>
            <person name="Labutti K."/>
            <person name="Kuo R."/>
            <person name="Ohm R.A."/>
            <person name="Bhattacharya S.S."/>
            <person name="Shirouzu T."/>
            <person name="Yoshinaga Y."/>
            <person name="Martin F.M."/>
            <person name="Grigoriev I.V."/>
            <person name="Hibbett D.S."/>
        </authorList>
    </citation>
    <scope>NUCLEOTIDE SEQUENCE [LARGE SCALE GENOMIC DNA]</scope>
    <source>
        <strain evidence="3 5">HHB12029</strain>
    </source>
</reference>
<feature type="transmembrane region" description="Helical" evidence="1">
    <location>
        <begin position="20"/>
        <end position="40"/>
    </location>
</feature>
<feature type="transmembrane region" description="Helical" evidence="1">
    <location>
        <begin position="202"/>
        <end position="227"/>
    </location>
</feature>
<feature type="transmembrane region" description="Helical" evidence="1">
    <location>
        <begin position="52"/>
        <end position="73"/>
    </location>
</feature>
<evidence type="ECO:0000313" key="4">
    <source>
        <dbReference type="EMBL" id="KZV85443.1"/>
    </source>
</evidence>
<dbReference type="Proteomes" id="UP000077266">
    <property type="component" value="Unassembled WGS sequence"/>
</dbReference>
<name>A0A165AYM5_EXIGL</name>
<proteinExistence type="predicted"/>
<dbReference type="EMBL" id="KV426189">
    <property type="protein sequence ID" value="KZV85443.1"/>
    <property type="molecule type" value="Genomic_DNA"/>
</dbReference>
<dbReference type="PANTHER" id="PTHR40465">
    <property type="entry name" value="CHROMOSOME 1, WHOLE GENOME SHOTGUN SEQUENCE"/>
    <property type="match status" value="1"/>
</dbReference>
<sequence>MAAPAPHAIDLTLTFGVFQVGVSIAMFLVGVCTLQVWNYFRNFPEDPKGVKLLVGVVYAGDLVHSVLLMHSVYHYTILNFGNPAALGLTVNTLQVSVLFVGGIAFVVQTFFCLRVLRITESKILALGCFALTLVRIGFNISIAVNVFIAGNFAAVETDFKWLIVTTLCVGAASDVAIAACMCMGLMRRRTGFAPTDKLVDKLIAYIIGSGLLTSVVAVVEVVCFLTMVNFVWLMFYTILAKLFSNSLLASLNERNSLRQKMSSVNVQDSSLRSGTRANLSQPSRLVFAKQQQNSAVELTSIGNVPPSGKAYGLGYTDVESV</sequence>
<evidence type="ECO:0000256" key="1">
    <source>
        <dbReference type="SAM" id="Phobius"/>
    </source>
</evidence>
<accession>A0A165AYM5</accession>
<feature type="transmembrane region" description="Helical" evidence="1">
    <location>
        <begin position="123"/>
        <end position="149"/>
    </location>
</feature>
<gene>
    <name evidence="4" type="ORF">EXIGLDRAFT_841506</name>
    <name evidence="3" type="ORF">EXIGLDRAFT_846424</name>
</gene>
<evidence type="ECO:0000313" key="3">
    <source>
        <dbReference type="EMBL" id="KZV79542.1"/>
    </source>
</evidence>
<feature type="transmembrane region" description="Helical" evidence="1">
    <location>
        <begin position="161"/>
        <end position="181"/>
    </location>
</feature>
<dbReference type="OrthoDB" id="2535105at2759"/>
<organism evidence="3 5">
    <name type="scientific">Exidia glandulosa HHB12029</name>
    <dbReference type="NCBI Taxonomy" id="1314781"/>
    <lineage>
        <taxon>Eukaryota</taxon>
        <taxon>Fungi</taxon>
        <taxon>Dikarya</taxon>
        <taxon>Basidiomycota</taxon>
        <taxon>Agaricomycotina</taxon>
        <taxon>Agaricomycetes</taxon>
        <taxon>Auriculariales</taxon>
        <taxon>Exidiaceae</taxon>
        <taxon>Exidia</taxon>
    </lineage>
</organism>
<keyword evidence="1" id="KW-0472">Membrane</keyword>
<dbReference type="InterPro" id="IPR045339">
    <property type="entry name" value="DUF6534"/>
</dbReference>
<dbReference type="STRING" id="1314781.A0A165AYM5"/>
<dbReference type="PANTHER" id="PTHR40465:SF1">
    <property type="entry name" value="DUF6534 DOMAIN-CONTAINING PROTEIN"/>
    <property type="match status" value="1"/>
</dbReference>
<keyword evidence="1" id="KW-0812">Transmembrane</keyword>
<dbReference type="Pfam" id="PF20152">
    <property type="entry name" value="DUF6534"/>
    <property type="match status" value="1"/>
</dbReference>
<keyword evidence="5" id="KW-1185">Reference proteome</keyword>
<protein>
    <recommendedName>
        <fullName evidence="2">DUF6534 domain-containing protein</fullName>
    </recommendedName>
</protein>
<evidence type="ECO:0000313" key="5">
    <source>
        <dbReference type="Proteomes" id="UP000077266"/>
    </source>
</evidence>
<feature type="transmembrane region" description="Helical" evidence="1">
    <location>
        <begin position="233"/>
        <end position="251"/>
    </location>
</feature>